<dbReference type="PANTHER" id="PTHR35814:SF1">
    <property type="entry name" value="GLUTATHIONE S-TRANSFERASE-RELATED"/>
    <property type="match status" value="1"/>
</dbReference>
<dbReference type="Gene3D" id="1.20.120.550">
    <property type="entry name" value="Membrane associated eicosanoid/glutathione metabolism-like domain"/>
    <property type="match status" value="1"/>
</dbReference>
<feature type="transmembrane region" description="Helical" evidence="5">
    <location>
        <begin position="76"/>
        <end position="94"/>
    </location>
</feature>
<organism evidence="6 7">
    <name type="scientific">Sphingomonas panacisoli</name>
    <dbReference type="NCBI Taxonomy" id="1813879"/>
    <lineage>
        <taxon>Bacteria</taxon>
        <taxon>Pseudomonadati</taxon>
        <taxon>Pseudomonadota</taxon>
        <taxon>Alphaproteobacteria</taxon>
        <taxon>Sphingomonadales</taxon>
        <taxon>Sphingomonadaceae</taxon>
        <taxon>Sphingomonas</taxon>
    </lineage>
</organism>
<dbReference type="Proteomes" id="UP000315673">
    <property type="component" value="Chromosome"/>
</dbReference>
<dbReference type="KEGG" id="spai:FPZ24_00430"/>
<dbReference type="PANTHER" id="PTHR35814">
    <property type="match status" value="1"/>
</dbReference>
<reference evidence="6 7" key="1">
    <citation type="submission" date="2019-07" db="EMBL/GenBank/DDBJ databases">
        <title>Full genome sequence of Sphingomonas sp. 4R-6-7(HKS19).</title>
        <authorList>
            <person name="Im W.-T."/>
        </authorList>
    </citation>
    <scope>NUCLEOTIDE SEQUENCE [LARGE SCALE GENOMIC DNA]</scope>
    <source>
        <strain evidence="6 7">HKS19</strain>
    </source>
</reference>
<accession>A0A5B8LDX9</accession>
<keyword evidence="2 5" id="KW-0812">Transmembrane</keyword>
<proteinExistence type="predicted"/>
<dbReference type="InterPro" id="IPR001129">
    <property type="entry name" value="Membr-assoc_MAPEG"/>
</dbReference>
<keyword evidence="4 5" id="KW-0472">Membrane</keyword>
<name>A0A5B8LDX9_9SPHN</name>
<evidence type="ECO:0000256" key="4">
    <source>
        <dbReference type="ARBA" id="ARBA00023136"/>
    </source>
</evidence>
<dbReference type="Pfam" id="PF01124">
    <property type="entry name" value="MAPEG"/>
    <property type="match status" value="1"/>
</dbReference>
<feature type="transmembrane region" description="Helical" evidence="5">
    <location>
        <begin position="106"/>
        <end position="127"/>
    </location>
</feature>
<dbReference type="GO" id="GO:0016020">
    <property type="term" value="C:membrane"/>
    <property type="evidence" value="ECO:0007669"/>
    <property type="project" value="UniProtKB-SubCell"/>
</dbReference>
<evidence type="ECO:0000313" key="7">
    <source>
        <dbReference type="Proteomes" id="UP000315673"/>
    </source>
</evidence>
<dbReference type="OrthoDB" id="7619858at2"/>
<feature type="transmembrane region" description="Helical" evidence="5">
    <location>
        <begin position="53"/>
        <end position="70"/>
    </location>
</feature>
<evidence type="ECO:0000256" key="3">
    <source>
        <dbReference type="ARBA" id="ARBA00022989"/>
    </source>
</evidence>
<dbReference type="RefSeq" id="WP_146569210.1">
    <property type="nucleotide sequence ID" value="NZ_CP042306.1"/>
</dbReference>
<gene>
    <name evidence="6" type="ORF">FPZ24_00430</name>
</gene>
<comment type="subcellular location">
    <subcellularLocation>
        <location evidence="1">Membrane</location>
    </subcellularLocation>
</comment>
<evidence type="ECO:0000256" key="2">
    <source>
        <dbReference type="ARBA" id="ARBA00022692"/>
    </source>
</evidence>
<keyword evidence="3 5" id="KW-1133">Transmembrane helix</keyword>
<protein>
    <submittedName>
        <fullName evidence="6">MAPEG family protein</fullName>
    </submittedName>
</protein>
<evidence type="ECO:0000256" key="1">
    <source>
        <dbReference type="ARBA" id="ARBA00004370"/>
    </source>
</evidence>
<feature type="transmembrane region" description="Helical" evidence="5">
    <location>
        <begin position="6"/>
        <end position="22"/>
    </location>
</feature>
<sequence length="148" mass="15654">MILPITLVMAAAAGLINIWLAVRVTQVRSKNNVWLGDGGSEAVVARTRAHTNFVEYAPFVLILIALIELARGPSLWLWGLGIAFTLARLCHGIGMDPTAPRILRRIGAITTLVVLLALSGWALAIGYQGAAEKPDASPIIIGAPPARG</sequence>
<evidence type="ECO:0000256" key="5">
    <source>
        <dbReference type="SAM" id="Phobius"/>
    </source>
</evidence>
<keyword evidence="7" id="KW-1185">Reference proteome</keyword>
<evidence type="ECO:0000313" key="6">
    <source>
        <dbReference type="EMBL" id="QDZ06126.1"/>
    </source>
</evidence>
<dbReference type="SUPFAM" id="SSF161084">
    <property type="entry name" value="MAPEG domain-like"/>
    <property type="match status" value="1"/>
</dbReference>
<dbReference type="InterPro" id="IPR023352">
    <property type="entry name" value="MAPEG-like_dom_sf"/>
</dbReference>
<dbReference type="AlphaFoldDB" id="A0A5B8LDX9"/>
<dbReference type="EMBL" id="CP042306">
    <property type="protein sequence ID" value="QDZ06126.1"/>
    <property type="molecule type" value="Genomic_DNA"/>
</dbReference>